<keyword evidence="3" id="KW-1185">Reference proteome</keyword>
<dbReference type="RefSeq" id="WP_147649378.1">
    <property type="nucleotide sequence ID" value="NZ_CP042806.1"/>
</dbReference>
<keyword evidence="1" id="KW-0472">Membrane</keyword>
<accession>A0A5B9ED20</accession>
<proteinExistence type="predicted"/>
<dbReference type="AlphaFoldDB" id="A0A5B9ED20"/>
<dbReference type="KEGG" id="talb:FTW19_20255"/>
<feature type="transmembrane region" description="Helical" evidence="1">
    <location>
        <begin position="39"/>
        <end position="57"/>
    </location>
</feature>
<name>A0A5B9ED20_9BACT</name>
<reference evidence="2 3" key="1">
    <citation type="submission" date="2019-08" db="EMBL/GenBank/DDBJ databases">
        <title>Complete genome sequence of Terriglobus albidus strain ORNL.</title>
        <authorList>
            <person name="Podar M."/>
        </authorList>
    </citation>
    <scope>NUCLEOTIDE SEQUENCE [LARGE SCALE GENOMIC DNA]</scope>
    <source>
        <strain evidence="2 3">ORNL</strain>
    </source>
</reference>
<keyword evidence="1" id="KW-1133">Transmembrane helix</keyword>
<dbReference type="Proteomes" id="UP000321820">
    <property type="component" value="Chromosome"/>
</dbReference>
<feature type="transmembrane region" description="Helical" evidence="1">
    <location>
        <begin position="85"/>
        <end position="103"/>
    </location>
</feature>
<dbReference type="EMBL" id="CP042806">
    <property type="protein sequence ID" value="QEE30108.1"/>
    <property type="molecule type" value="Genomic_DNA"/>
</dbReference>
<sequence>MPLVESFLNLAWVVIAFAMVSGVWIGVFTGKLTAPMGRALTATVMVAFLLLPVISISDDMQVLRKLTEPEDLTMRRHHEAITPEFELLCLEMLCLVIALLFVLRRLQVLARPDTRIRRFLNEDFALLLGVRPPPVAVL</sequence>
<gene>
    <name evidence="2" type="ORF">FTW19_20255</name>
</gene>
<evidence type="ECO:0000313" key="3">
    <source>
        <dbReference type="Proteomes" id="UP000321820"/>
    </source>
</evidence>
<evidence type="ECO:0000256" key="1">
    <source>
        <dbReference type="SAM" id="Phobius"/>
    </source>
</evidence>
<organism evidence="2 3">
    <name type="scientific">Terriglobus albidus</name>
    <dbReference type="NCBI Taxonomy" id="1592106"/>
    <lineage>
        <taxon>Bacteria</taxon>
        <taxon>Pseudomonadati</taxon>
        <taxon>Acidobacteriota</taxon>
        <taxon>Terriglobia</taxon>
        <taxon>Terriglobales</taxon>
        <taxon>Acidobacteriaceae</taxon>
        <taxon>Terriglobus</taxon>
    </lineage>
</organism>
<evidence type="ECO:0000313" key="2">
    <source>
        <dbReference type="EMBL" id="QEE30108.1"/>
    </source>
</evidence>
<feature type="transmembrane region" description="Helical" evidence="1">
    <location>
        <begin position="6"/>
        <end position="27"/>
    </location>
</feature>
<protein>
    <submittedName>
        <fullName evidence="2">Uncharacterized protein</fullName>
    </submittedName>
</protein>
<keyword evidence="1" id="KW-0812">Transmembrane</keyword>